<dbReference type="Pfam" id="PF09815">
    <property type="entry name" value="XK-related"/>
    <property type="match status" value="1"/>
</dbReference>
<feature type="transmembrane region" description="Helical" evidence="7">
    <location>
        <begin position="142"/>
        <end position="165"/>
    </location>
</feature>
<dbReference type="InterPro" id="IPR050895">
    <property type="entry name" value="XK-related_scramblase"/>
</dbReference>
<keyword evidence="10" id="KW-1185">Reference proteome</keyword>
<name>A0A6J8BV79_MYTCO</name>
<sequence length="294" mass="34624">MAANDEDVEAAKPLLINQTNREKEHDEDHTELHNDWDIKFNADTEELVLSSFDLENGRPHLDNDNLDVNEILEDSLSNKLLDCCCGGRCWKYANAFDKKEYPLLFRGKHLIGTIISIISFYYDVITDIFLAEEYFRLKRWVAFGFTVTFIVFPLLILNSINISWYFRDFIAERRKKSKVTKFSVWFLRFFCSMPLLSGPVARSIEYMHNGWKSRSVKATALDVRYHYKQMIYEDTDAAMLRMFEAFLESAPQLILQMYIILTETQDDTILMRKLVLHILFHSKILTEFYCVVVE</sequence>
<proteinExistence type="inferred from homology"/>
<feature type="transmembrane region" description="Helical" evidence="7">
    <location>
        <begin position="110"/>
        <end position="130"/>
    </location>
</feature>
<dbReference type="PANTHER" id="PTHR16024">
    <property type="entry name" value="XK-RELATED PROTEIN"/>
    <property type="match status" value="1"/>
</dbReference>
<evidence type="ECO:0000256" key="1">
    <source>
        <dbReference type="ARBA" id="ARBA00004651"/>
    </source>
</evidence>
<evidence type="ECO:0000313" key="10">
    <source>
        <dbReference type="Proteomes" id="UP000507470"/>
    </source>
</evidence>
<evidence type="ECO:0000313" key="9">
    <source>
        <dbReference type="EMBL" id="CAC5386227.1"/>
    </source>
</evidence>
<evidence type="ECO:0000256" key="7">
    <source>
        <dbReference type="RuleBase" id="RU910716"/>
    </source>
</evidence>
<keyword evidence="3" id="KW-1003">Cell membrane</keyword>
<dbReference type="InterPro" id="IPR018629">
    <property type="entry name" value="XK-rel"/>
</dbReference>
<evidence type="ECO:0000256" key="2">
    <source>
        <dbReference type="ARBA" id="ARBA00008789"/>
    </source>
</evidence>
<protein>
    <recommendedName>
        <fullName evidence="7">XK-related protein</fullName>
    </recommendedName>
</protein>
<comment type="similarity">
    <text evidence="2 7">Belongs to the XK family.</text>
</comment>
<evidence type="ECO:0000256" key="6">
    <source>
        <dbReference type="ARBA" id="ARBA00023136"/>
    </source>
</evidence>
<dbReference type="PANTHER" id="PTHR16024:SF6">
    <property type="entry name" value="XK-RELATED PROTEIN"/>
    <property type="match status" value="1"/>
</dbReference>
<reference evidence="9 10" key="1">
    <citation type="submission" date="2020-06" db="EMBL/GenBank/DDBJ databases">
        <authorList>
            <person name="Li R."/>
            <person name="Bekaert M."/>
        </authorList>
    </citation>
    <scope>NUCLEOTIDE SEQUENCE [LARGE SCALE GENOMIC DNA]</scope>
    <source>
        <strain evidence="10">wild</strain>
    </source>
</reference>
<dbReference type="Proteomes" id="UP000507470">
    <property type="component" value="Unassembled WGS sequence"/>
</dbReference>
<feature type="transmembrane region" description="Helical" evidence="7">
    <location>
        <begin position="185"/>
        <end position="204"/>
    </location>
</feature>
<keyword evidence="6 7" id="KW-0472">Membrane</keyword>
<evidence type="ECO:0000256" key="5">
    <source>
        <dbReference type="ARBA" id="ARBA00022989"/>
    </source>
</evidence>
<keyword evidence="4 7" id="KW-0812">Transmembrane</keyword>
<dbReference type="GO" id="GO:0005886">
    <property type="term" value="C:plasma membrane"/>
    <property type="evidence" value="ECO:0007669"/>
    <property type="project" value="UniProtKB-SubCell"/>
</dbReference>
<evidence type="ECO:0000256" key="4">
    <source>
        <dbReference type="ARBA" id="ARBA00022692"/>
    </source>
</evidence>
<accession>A0A6J8BV79</accession>
<gene>
    <name evidence="9" type="ORF">MCOR_21687</name>
</gene>
<feature type="region of interest" description="Disordered" evidence="8">
    <location>
        <begin position="1"/>
        <end position="28"/>
    </location>
</feature>
<keyword evidence="5 7" id="KW-1133">Transmembrane helix</keyword>
<evidence type="ECO:0000256" key="8">
    <source>
        <dbReference type="SAM" id="MobiDB-lite"/>
    </source>
</evidence>
<dbReference type="AlphaFoldDB" id="A0A6J8BV79"/>
<dbReference type="OrthoDB" id="6136301at2759"/>
<comment type="subcellular location">
    <subcellularLocation>
        <location evidence="1">Cell membrane</location>
        <topology evidence="1">Multi-pass membrane protein</topology>
    </subcellularLocation>
    <subcellularLocation>
        <location evidence="7">Membrane</location>
        <topology evidence="7">Multi-pass membrane protein</topology>
    </subcellularLocation>
</comment>
<organism evidence="9 10">
    <name type="scientific">Mytilus coruscus</name>
    <name type="common">Sea mussel</name>
    <dbReference type="NCBI Taxonomy" id="42192"/>
    <lineage>
        <taxon>Eukaryota</taxon>
        <taxon>Metazoa</taxon>
        <taxon>Spiralia</taxon>
        <taxon>Lophotrochozoa</taxon>
        <taxon>Mollusca</taxon>
        <taxon>Bivalvia</taxon>
        <taxon>Autobranchia</taxon>
        <taxon>Pteriomorphia</taxon>
        <taxon>Mytilida</taxon>
        <taxon>Mytiloidea</taxon>
        <taxon>Mytilidae</taxon>
        <taxon>Mytilinae</taxon>
        <taxon>Mytilus</taxon>
    </lineage>
</organism>
<evidence type="ECO:0000256" key="3">
    <source>
        <dbReference type="ARBA" id="ARBA00022475"/>
    </source>
</evidence>
<dbReference type="EMBL" id="CACVKT020003844">
    <property type="protein sequence ID" value="CAC5386227.1"/>
    <property type="molecule type" value="Genomic_DNA"/>
</dbReference>